<dbReference type="PROSITE" id="PS50110">
    <property type="entry name" value="RESPONSE_REGULATORY"/>
    <property type="match status" value="1"/>
</dbReference>
<dbReference type="Gene3D" id="3.60.40.10">
    <property type="entry name" value="PPM-type phosphatase domain"/>
    <property type="match status" value="1"/>
</dbReference>
<dbReference type="SMART" id="SM00448">
    <property type="entry name" value="REC"/>
    <property type="match status" value="1"/>
</dbReference>
<dbReference type="EC" id="3.1.3.16" evidence="4"/>
<evidence type="ECO:0000256" key="1">
    <source>
        <dbReference type="ARBA" id="ARBA00022801"/>
    </source>
</evidence>
<dbReference type="InterPro" id="IPR001789">
    <property type="entry name" value="Sig_transdc_resp-reg_receiver"/>
</dbReference>
<comment type="caution">
    <text evidence="4">The sequence shown here is derived from an EMBL/GenBank/DDBJ whole genome shotgun (WGS) entry which is preliminary data.</text>
</comment>
<dbReference type="InterPro" id="IPR052016">
    <property type="entry name" value="Bact_Sigma-Reg"/>
</dbReference>
<dbReference type="InterPro" id="IPR001932">
    <property type="entry name" value="PPM-type_phosphatase-like_dom"/>
</dbReference>
<evidence type="ECO:0000313" key="4">
    <source>
        <dbReference type="EMBL" id="MFI7588091.1"/>
    </source>
</evidence>
<name>A0ABW8AP22_9ACTN</name>
<evidence type="ECO:0000313" key="5">
    <source>
        <dbReference type="Proteomes" id="UP001612915"/>
    </source>
</evidence>
<dbReference type="SUPFAM" id="SSF52172">
    <property type="entry name" value="CheY-like"/>
    <property type="match status" value="1"/>
</dbReference>
<evidence type="ECO:0000256" key="2">
    <source>
        <dbReference type="PROSITE-ProRule" id="PRU00169"/>
    </source>
</evidence>
<dbReference type="EMBL" id="JBITLV010000004">
    <property type="protein sequence ID" value="MFI7588091.1"/>
    <property type="molecule type" value="Genomic_DNA"/>
</dbReference>
<dbReference type="PANTHER" id="PTHR43156">
    <property type="entry name" value="STAGE II SPORULATION PROTEIN E-RELATED"/>
    <property type="match status" value="1"/>
</dbReference>
<dbReference type="InterPro" id="IPR011006">
    <property type="entry name" value="CheY-like_superfamily"/>
</dbReference>
<dbReference type="Pfam" id="PF00072">
    <property type="entry name" value="Response_reg"/>
    <property type="match status" value="1"/>
</dbReference>
<feature type="modified residue" description="4-aspartylphosphate" evidence="2">
    <location>
        <position position="62"/>
    </location>
</feature>
<feature type="domain" description="Response regulatory" evidence="3">
    <location>
        <begin position="11"/>
        <end position="127"/>
    </location>
</feature>
<dbReference type="Pfam" id="PF07228">
    <property type="entry name" value="SpoIIE"/>
    <property type="match status" value="1"/>
</dbReference>
<sequence length="392" mass="42325">MGLHVEADDGRLLLVEDDDGDALLVEEMLDLPAGGHGLTRVRTLAQAQDALASEPFSCVLLDLGLPDGRGLEVLDAVLGMGHPVAVICFTGLDDERSGAAAVAAGAQDYLVKGRVDGELLRRSIRYAVERRRSEEQQRQLYVSRLRAEENARLERGLLPLTQTRDVALRVSTRYRPREGELLGGDFYDVVESADGRVFVLLGDVAGHGPDEAALGVSLRIAWRALVLAGVQADRLFPVLEDVLIRERRSEEIFVQASMLVIDSDRLSATLWLAGHLPPITLDPEPAELPSDPATAPLGLLAPGAWTGRRLPLAAQWRLVLYTDGLVEGSRAPGASQVLGVRGLLEFARDARSRAEVADAVEDLLDRVQRAHGGAMPDDVAVVALQWPAPGPR</sequence>
<gene>
    <name evidence="4" type="ORF">ACIB24_13570</name>
</gene>
<dbReference type="SMART" id="SM00331">
    <property type="entry name" value="PP2C_SIG"/>
    <property type="match status" value="1"/>
</dbReference>
<accession>A0ABW8AP22</accession>
<dbReference type="Gene3D" id="3.40.50.2300">
    <property type="match status" value="1"/>
</dbReference>
<dbReference type="RefSeq" id="WP_398281028.1">
    <property type="nucleotide sequence ID" value="NZ_JBITLV010000004.1"/>
</dbReference>
<dbReference type="GO" id="GO:0004722">
    <property type="term" value="F:protein serine/threonine phosphatase activity"/>
    <property type="evidence" value="ECO:0007669"/>
    <property type="project" value="UniProtKB-EC"/>
</dbReference>
<keyword evidence="1 4" id="KW-0378">Hydrolase</keyword>
<dbReference type="Proteomes" id="UP001612915">
    <property type="component" value="Unassembled WGS sequence"/>
</dbReference>
<organism evidence="4 5">
    <name type="scientific">Spongisporangium articulatum</name>
    <dbReference type="NCBI Taxonomy" id="3362603"/>
    <lineage>
        <taxon>Bacteria</taxon>
        <taxon>Bacillati</taxon>
        <taxon>Actinomycetota</taxon>
        <taxon>Actinomycetes</taxon>
        <taxon>Kineosporiales</taxon>
        <taxon>Kineosporiaceae</taxon>
        <taxon>Spongisporangium</taxon>
    </lineage>
</organism>
<evidence type="ECO:0000259" key="3">
    <source>
        <dbReference type="PROSITE" id="PS50110"/>
    </source>
</evidence>
<keyword evidence="5" id="KW-1185">Reference proteome</keyword>
<protein>
    <submittedName>
        <fullName evidence="4">PP2C family protein-serine/threonine phosphatase</fullName>
        <ecNumber evidence="4">3.1.3.16</ecNumber>
    </submittedName>
</protein>
<proteinExistence type="predicted"/>
<keyword evidence="2" id="KW-0597">Phosphoprotein</keyword>
<dbReference type="PANTHER" id="PTHR43156:SF2">
    <property type="entry name" value="STAGE II SPORULATION PROTEIN E"/>
    <property type="match status" value="1"/>
</dbReference>
<dbReference type="InterPro" id="IPR036457">
    <property type="entry name" value="PPM-type-like_dom_sf"/>
</dbReference>
<reference evidence="4 5" key="1">
    <citation type="submission" date="2024-10" db="EMBL/GenBank/DDBJ databases">
        <title>The Natural Products Discovery Center: Release of the First 8490 Sequenced Strains for Exploring Actinobacteria Biosynthetic Diversity.</title>
        <authorList>
            <person name="Kalkreuter E."/>
            <person name="Kautsar S.A."/>
            <person name="Yang D."/>
            <person name="Bader C.D."/>
            <person name="Teijaro C.N."/>
            <person name="Fluegel L."/>
            <person name="Davis C.M."/>
            <person name="Simpson J.R."/>
            <person name="Lauterbach L."/>
            <person name="Steele A.D."/>
            <person name="Gui C."/>
            <person name="Meng S."/>
            <person name="Li G."/>
            <person name="Viehrig K."/>
            <person name="Ye F."/>
            <person name="Su P."/>
            <person name="Kiefer A.F."/>
            <person name="Nichols A."/>
            <person name="Cepeda A.J."/>
            <person name="Yan W."/>
            <person name="Fan B."/>
            <person name="Jiang Y."/>
            <person name="Adhikari A."/>
            <person name="Zheng C.-J."/>
            <person name="Schuster L."/>
            <person name="Cowan T.M."/>
            <person name="Smanski M.J."/>
            <person name="Chevrette M.G."/>
            <person name="De Carvalho L.P.S."/>
            <person name="Shen B."/>
        </authorList>
    </citation>
    <scope>NUCLEOTIDE SEQUENCE [LARGE SCALE GENOMIC DNA]</scope>
    <source>
        <strain evidence="4 5">NPDC049639</strain>
    </source>
</reference>